<feature type="compositionally biased region" description="Low complexity" evidence="1">
    <location>
        <begin position="100"/>
        <end position="119"/>
    </location>
</feature>
<dbReference type="PANTHER" id="PTHR48435">
    <property type="entry name" value="POLYPROTEIN"/>
    <property type="match status" value="1"/>
</dbReference>
<gene>
    <name evidence="2" type="ORF">Ddye_022544</name>
</gene>
<organism evidence="2 3">
    <name type="scientific">Dipteronia dyeriana</name>
    <dbReference type="NCBI Taxonomy" id="168575"/>
    <lineage>
        <taxon>Eukaryota</taxon>
        <taxon>Viridiplantae</taxon>
        <taxon>Streptophyta</taxon>
        <taxon>Embryophyta</taxon>
        <taxon>Tracheophyta</taxon>
        <taxon>Spermatophyta</taxon>
        <taxon>Magnoliopsida</taxon>
        <taxon>eudicotyledons</taxon>
        <taxon>Gunneridae</taxon>
        <taxon>Pentapetalae</taxon>
        <taxon>rosids</taxon>
        <taxon>malvids</taxon>
        <taxon>Sapindales</taxon>
        <taxon>Sapindaceae</taxon>
        <taxon>Hippocastanoideae</taxon>
        <taxon>Acereae</taxon>
        <taxon>Dipteronia</taxon>
    </lineage>
</organism>
<feature type="compositionally biased region" description="Basic residues" evidence="1">
    <location>
        <begin position="382"/>
        <end position="397"/>
    </location>
</feature>
<name>A0AAD9TRF1_9ROSI</name>
<dbReference type="PANTHER" id="PTHR48435:SF1">
    <property type="entry name" value="POLYPROTEIN"/>
    <property type="match status" value="1"/>
</dbReference>
<feature type="compositionally biased region" description="Polar residues" evidence="1">
    <location>
        <begin position="161"/>
        <end position="172"/>
    </location>
</feature>
<evidence type="ECO:0000313" key="2">
    <source>
        <dbReference type="EMBL" id="KAK2640781.1"/>
    </source>
</evidence>
<reference evidence="2" key="1">
    <citation type="journal article" date="2023" name="Plant J.">
        <title>Genome sequences and population genomics provide insights into the demographic history, inbreeding, and mutation load of two 'living fossil' tree species of Dipteronia.</title>
        <authorList>
            <person name="Feng Y."/>
            <person name="Comes H.P."/>
            <person name="Chen J."/>
            <person name="Zhu S."/>
            <person name="Lu R."/>
            <person name="Zhang X."/>
            <person name="Li P."/>
            <person name="Qiu J."/>
            <person name="Olsen K.M."/>
            <person name="Qiu Y."/>
        </authorList>
    </citation>
    <scope>NUCLEOTIDE SEQUENCE</scope>
    <source>
        <strain evidence="2">KIB01</strain>
    </source>
</reference>
<dbReference type="Proteomes" id="UP001280121">
    <property type="component" value="Unassembled WGS sequence"/>
</dbReference>
<evidence type="ECO:0000256" key="1">
    <source>
        <dbReference type="SAM" id="MobiDB-lite"/>
    </source>
</evidence>
<feature type="region of interest" description="Disordered" evidence="1">
    <location>
        <begin position="160"/>
        <end position="186"/>
    </location>
</feature>
<dbReference type="EMBL" id="JANJYI010000007">
    <property type="protein sequence ID" value="KAK2640781.1"/>
    <property type="molecule type" value="Genomic_DNA"/>
</dbReference>
<accession>A0AAD9TRF1</accession>
<feature type="region of interest" description="Disordered" evidence="1">
    <location>
        <begin position="378"/>
        <end position="397"/>
    </location>
</feature>
<dbReference type="InterPro" id="IPR053098">
    <property type="entry name" value="Petuviruses_polyprotein"/>
</dbReference>
<keyword evidence="3" id="KW-1185">Reference proteome</keyword>
<dbReference type="AlphaFoldDB" id="A0AAD9TRF1"/>
<feature type="region of interest" description="Disordered" evidence="1">
    <location>
        <begin position="55"/>
        <end position="119"/>
    </location>
</feature>
<proteinExistence type="predicted"/>
<sequence>MDLSNNLLRLNKFSTGTLAMLEFRIEFYTPSTKKLIKPSDHSQFFKSTGDLFRKYPPLSPPRQSDKPSSSRTTQPIKKSSPRKKKASDHHKHTIYVSHQSTSFSEETSTETSNAPSKSSYESYSSWEIYSPASFEQSYHSGNLSDSDALLDLSQIFMASRTDPQSSTHTVETTSDETLDEPTPIVDEPLEHKPQAPAHVPRTTNGHWFNLEDSAPHHWRRIMLEMSTLLDLQTSKRENNTKTILREFVSRFTGSLIDLYQTYVFSIPCLGGINDESLRQVYLNSLPTELQSELQQTIELSNRTLRDITLGEIHMFTLTALDKLCATQRVFTKMIKEGRKYDKNCKLPDSYHLKCKSTDHCNCRPYRCSRRQPRKEMVFPSNKKNRKYKYHQKKARRS</sequence>
<evidence type="ECO:0000313" key="3">
    <source>
        <dbReference type="Proteomes" id="UP001280121"/>
    </source>
</evidence>
<feature type="compositionally biased region" description="Basic residues" evidence="1">
    <location>
        <begin position="79"/>
        <end position="93"/>
    </location>
</feature>
<feature type="compositionally biased region" description="Polar residues" evidence="1">
    <location>
        <begin position="66"/>
        <end position="77"/>
    </location>
</feature>
<comment type="caution">
    <text evidence="2">The sequence shown here is derived from an EMBL/GenBank/DDBJ whole genome shotgun (WGS) entry which is preliminary data.</text>
</comment>
<protein>
    <submittedName>
        <fullName evidence="2">Uncharacterized protein</fullName>
    </submittedName>
</protein>